<dbReference type="PANTHER" id="PTHR24300:SF356">
    <property type="entry name" value="CYTOCHROME P450 2E1"/>
    <property type="match status" value="1"/>
</dbReference>
<keyword evidence="9 29" id="KW-0349">Heme</keyword>
<evidence type="ECO:0000256" key="18">
    <source>
        <dbReference type="ARBA" id="ARBA00023033"/>
    </source>
</evidence>
<evidence type="ECO:0000256" key="27">
    <source>
        <dbReference type="ARBA" id="ARBA00048569"/>
    </source>
</evidence>
<dbReference type="CDD" id="cd20665">
    <property type="entry name" value="CYP2C-like"/>
    <property type="match status" value="1"/>
</dbReference>
<evidence type="ECO:0000256" key="22">
    <source>
        <dbReference type="ARBA" id="ARBA00045616"/>
    </source>
</evidence>
<evidence type="ECO:0000256" key="31">
    <source>
        <dbReference type="SAM" id="Phobius"/>
    </source>
</evidence>
<evidence type="ECO:0000256" key="14">
    <source>
        <dbReference type="ARBA" id="ARBA00022848"/>
    </source>
</evidence>
<evidence type="ECO:0000256" key="25">
    <source>
        <dbReference type="ARBA" id="ARBA00048272"/>
    </source>
</evidence>
<keyword evidence="16 29" id="KW-0560">Oxidoreductase</keyword>
<protein>
    <recommendedName>
        <fullName evidence="8 30">Cytochrome P450 2E1</fullName>
        <ecNumber evidence="7 30">1.14.13.n7</ecNumber>
        <ecNumber evidence="6 30">1.14.14.1</ecNumber>
    </recommendedName>
</protein>
<dbReference type="InterPro" id="IPR008070">
    <property type="entry name" value="Cyt_P450_E_grp-I_CYP2E-like"/>
</dbReference>
<sequence>MAVLGITIALLVWVATLLIISIWKQIYKSWNLPPGPFPLPIFGNVFQLDLKDIPKSFTKLAKRFGPVFTLHLGQRRIVVLHGYKAVKEVLLNHKNEFSGRGDIPVFQEYKNKGNSIFCYVWAPRGRATPGSMVPPACPASISAAPYFLFSTPGIPKQTRDEARFKSWALGIIFNNGPTWKDVRRFSLSILRDWGMGKQGNEARIQREAHFLVEELKKTKGQPFDPTFLIGCAPCNVIADILFNKRFDYNDKKCLRLMSMFNENFYLLSTPWIQAYNYFSDYLQYLPGSHRKIMKNVSEIRQYTLEKAKEHLQSLDINCTRDVTDCLLIEMEKEKHSQEPMYTMENISVTLADLFFAGTETTSTTLRYGLLILMKYPEIEEKLHEEIDRVIGPSRVPAVRDRMNMPYMDAVVHEIQRFINLVPSNLPHEATRDTVFQGYVIPKGTVVIPTLDSLLYDDHEFPDPEKFKPEHFLNENGKFKYSDYFKAFSAGKRVCVGEGLARMELFLLLSAILQHFNLKSLVDPKDIDLKPVAIGFGSIPPEFKLCVIPRS</sequence>
<dbReference type="SUPFAM" id="SSF48264">
    <property type="entry name" value="Cytochrome P450"/>
    <property type="match status" value="1"/>
</dbReference>
<evidence type="ECO:0000256" key="9">
    <source>
        <dbReference type="ARBA" id="ARBA00022617"/>
    </source>
</evidence>
<proteinExistence type="inferred from homology"/>
<dbReference type="EC" id="1.14.13.n7" evidence="7 30"/>
<comment type="catalytic activity">
    <reaction evidence="25">
        <text>an organic molecule + reduced [NADPH--hemoprotein reductase] + O2 = an alcohol + oxidized [NADPH--hemoprotein reductase] + H2O + H(+)</text>
        <dbReference type="Rhea" id="RHEA:17149"/>
        <dbReference type="Rhea" id="RHEA-COMP:11964"/>
        <dbReference type="Rhea" id="RHEA-COMP:11965"/>
        <dbReference type="ChEBI" id="CHEBI:15377"/>
        <dbReference type="ChEBI" id="CHEBI:15378"/>
        <dbReference type="ChEBI" id="CHEBI:15379"/>
        <dbReference type="ChEBI" id="CHEBI:30879"/>
        <dbReference type="ChEBI" id="CHEBI:57618"/>
        <dbReference type="ChEBI" id="CHEBI:58210"/>
        <dbReference type="ChEBI" id="CHEBI:142491"/>
        <dbReference type="EC" id="1.14.14.1"/>
    </reaction>
    <physiologicalReaction direction="left-to-right" evidence="25">
        <dbReference type="Rhea" id="RHEA:17150"/>
    </physiologicalReaction>
</comment>
<dbReference type="Pfam" id="PF00067">
    <property type="entry name" value="p450"/>
    <property type="match status" value="2"/>
</dbReference>
<dbReference type="Gene3D" id="1.10.630.10">
    <property type="entry name" value="Cytochrome P450"/>
    <property type="match status" value="1"/>
</dbReference>
<keyword evidence="31" id="KW-1133">Transmembrane helix</keyword>
<keyword evidence="13 30" id="KW-0276">Fatty acid metabolism</keyword>
<evidence type="ECO:0000256" key="30">
    <source>
        <dbReference type="RuleBase" id="RU368050"/>
    </source>
</evidence>
<reference evidence="32 33" key="1">
    <citation type="submission" date="2024-08" db="EMBL/GenBank/DDBJ databases">
        <title>The draft genome of Apodemus speciosus.</title>
        <authorList>
            <person name="Nabeshima K."/>
            <person name="Suzuki S."/>
            <person name="Onuma M."/>
        </authorList>
    </citation>
    <scope>NUCLEOTIDE SEQUENCE [LARGE SCALE GENOMIC DNA]</scope>
    <source>
        <strain evidence="32">IB14-021</strain>
    </source>
</reference>
<evidence type="ECO:0000256" key="20">
    <source>
        <dbReference type="ARBA" id="ARBA00023128"/>
    </source>
</evidence>
<evidence type="ECO:0000256" key="28">
    <source>
        <dbReference type="ARBA" id="ARBA00048820"/>
    </source>
</evidence>
<evidence type="ECO:0000256" key="11">
    <source>
        <dbReference type="ARBA" id="ARBA00022792"/>
    </source>
</evidence>
<dbReference type="InterPro" id="IPR050182">
    <property type="entry name" value="Cytochrome_P450_fam2"/>
</dbReference>
<keyword evidence="19 30" id="KW-0443">Lipid metabolism</keyword>
<evidence type="ECO:0000256" key="24">
    <source>
        <dbReference type="ARBA" id="ARBA00048031"/>
    </source>
</evidence>
<evidence type="ECO:0000256" key="4">
    <source>
        <dbReference type="ARBA" id="ARBA00010617"/>
    </source>
</evidence>
<dbReference type="PRINTS" id="PR00385">
    <property type="entry name" value="P450"/>
</dbReference>
<accession>A0ABQ0F0Q9</accession>
<evidence type="ECO:0000256" key="16">
    <source>
        <dbReference type="ARBA" id="ARBA00023002"/>
    </source>
</evidence>
<keyword evidence="17 29" id="KW-0408">Iron</keyword>
<keyword evidence="33" id="KW-1185">Reference proteome</keyword>
<comment type="catalytic activity">
    <reaction evidence="26 30">
        <text>(4Z,7Z,10Z,13Z,16Z,19Z)-docosahexaenoate + reduced [NADPH--hemoprotein reductase] + O2 = 21-hydroxy-(4Z,7Z,10Z,13Z,16Z,19Z)-docosahexaenoate + oxidized [NADPH--hemoprotein reductase] + H2O + H(+)</text>
        <dbReference type="Rhea" id="RHEA:50088"/>
        <dbReference type="Rhea" id="RHEA-COMP:11964"/>
        <dbReference type="Rhea" id="RHEA-COMP:11965"/>
        <dbReference type="ChEBI" id="CHEBI:15377"/>
        <dbReference type="ChEBI" id="CHEBI:15378"/>
        <dbReference type="ChEBI" id="CHEBI:15379"/>
        <dbReference type="ChEBI" id="CHEBI:57618"/>
        <dbReference type="ChEBI" id="CHEBI:58210"/>
        <dbReference type="ChEBI" id="CHEBI:77016"/>
        <dbReference type="ChEBI" id="CHEBI:132025"/>
    </reaction>
    <physiologicalReaction direction="left-to-right" evidence="26 30">
        <dbReference type="Rhea" id="RHEA:50089"/>
    </physiologicalReaction>
</comment>
<evidence type="ECO:0000256" key="19">
    <source>
        <dbReference type="ARBA" id="ARBA00023098"/>
    </source>
</evidence>
<dbReference type="Proteomes" id="UP001623349">
    <property type="component" value="Unassembled WGS sequence"/>
</dbReference>
<comment type="activity regulation">
    <text evidence="30">The omega-1 hydroxylase activity is stimulated by cytochrome b5.</text>
</comment>
<keyword evidence="14 30" id="KW-0492">Microsome</keyword>
<dbReference type="PROSITE" id="PS00086">
    <property type="entry name" value="CYTOCHROME_P450"/>
    <property type="match status" value="1"/>
</dbReference>
<evidence type="ECO:0000256" key="26">
    <source>
        <dbReference type="ARBA" id="ARBA00048320"/>
    </source>
</evidence>
<evidence type="ECO:0000256" key="15">
    <source>
        <dbReference type="ARBA" id="ARBA00022857"/>
    </source>
</evidence>
<comment type="catalytic activity">
    <reaction evidence="23 30">
        <text>(5Z,8Z,11Z,14Z,17Z)-eicosapentaenoate + reduced [NADPH--hemoprotein reductase] + O2 = 19-hydroxy-(5Z,8Z,11Z,14Z,17Z)-eicosapentaenoate + oxidized [NADPH--hemoprotein reductase] + H2O + H(+)</text>
        <dbReference type="Rhea" id="RHEA:39787"/>
        <dbReference type="Rhea" id="RHEA-COMP:11964"/>
        <dbReference type="Rhea" id="RHEA-COMP:11965"/>
        <dbReference type="ChEBI" id="CHEBI:15377"/>
        <dbReference type="ChEBI" id="CHEBI:15378"/>
        <dbReference type="ChEBI" id="CHEBI:15379"/>
        <dbReference type="ChEBI" id="CHEBI:57618"/>
        <dbReference type="ChEBI" id="CHEBI:58210"/>
        <dbReference type="ChEBI" id="CHEBI:58562"/>
        <dbReference type="ChEBI" id="CHEBI:76636"/>
    </reaction>
    <physiologicalReaction direction="left-to-right" evidence="23 30">
        <dbReference type="Rhea" id="RHEA:39788"/>
    </physiologicalReaction>
</comment>
<dbReference type="PANTHER" id="PTHR24300">
    <property type="entry name" value="CYTOCHROME P450 508A4-RELATED"/>
    <property type="match status" value="1"/>
</dbReference>
<dbReference type="InterPro" id="IPR017972">
    <property type="entry name" value="Cyt_P450_CS"/>
</dbReference>
<evidence type="ECO:0000256" key="23">
    <source>
        <dbReference type="ARBA" id="ARBA00047829"/>
    </source>
</evidence>
<evidence type="ECO:0000256" key="10">
    <source>
        <dbReference type="ARBA" id="ARBA00022723"/>
    </source>
</evidence>
<feature type="transmembrane region" description="Helical" evidence="31">
    <location>
        <begin position="6"/>
        <end position="23"/>
    </location>
</feature>
<comment type="catalytic activity">
    <reaction evidence="30">
        <text>an organic molecule + reduced [NADPH--hemoprotein reductase] + O2 = an alcohol + oxidized [NADPH--hemoprotein reductase] + H2O + H(+)</text>
        <dbReference type="Rhea" id="RHEA:17149"/>
        <dbReference type="Rhea" id="RHEA-COMP:11964"/>
        <dbReference type="Rhea" id="RHEA-COMP:11965"/>
        <dbReference type="ChEBI" id="CHEBI:15377"/>
        <dbReference type="ChEBI" id="CHEBI:15378"/>
        <dbReference type="ChEBI" id="CHEBI:15379"/>
        <dbReference type="ChEBI" id="CHEBI:30879"/>
        <dbReference type="ChEBI" id="CHEBI:57618"/>
        <dbReference type="ChEBI" id="CHEBI:58210"/>
        <dbReference type="ChEBI" id="CHEBI:142491"/>
    </reaction>
    <physiologicalReaction direction="left-to-right" evidence="30">
        <dbReference type="Rhea" id="RHEA:17150"/>
    </physiologicalReaction>
</comment>
<evidence type="ECO:0000256" key="6">
    <source>
        <dbReference type="ARBA" id="ARBA00012109"/>
    </source>
</evidence>
<gene>
    <name evidence="32" type="ORF">APTSU1_000810100</name>
</gene>
<keyword evidence="15 30" id="KW-0521">NADP</keyword>
<evidence type="ECO:0000256" key="21">
    <source>
        <dbReference type="ARBA" id="ARBA00023136"/>
    </source>
</evidence>
<evidence type="ECO:0000256" key="13">
    <source>
        <dbReference type="ARBA" id="ARBA00022832"/>
    </source>
</evidence>
<comment type="subcellular location">
    <subcellularLocation>
        <location evidence="30">Endoplasmic reticulum membrane</location>
        <topology evidence="30">Peripheral membrane protein</topology>
    </subcellularLocation>
    <subcellularLocation>
        <location evidence="2 30">Microsome membrane</location>
        <topology evidence="2 30">Peripheral membrane protein</topology>
    </subcellularLocation>
    <subcellularLocation>
        <location evidence="30">Mitochondrion inner membrane</location>
        <topology evidence="30">Peripheral membrane protein</topology>
    </subcellularLocation>
</comment>
<keyword evidence="21 31" id="KW-0472">Membrane</keyword>
<comment type="pathway">
    <text evidence="3 30">Lipid metabolism; fatty acid metabolism.</text>
</comment>
<evidence type="ECO:0000256" key="8">
    <source>
        <dbReference type="ARBA" id="ARBA00013837"/>
    </source>
</evidence>
<comment type="function">
    <text evidence="22 30">A cytochrome P450 monooxygenase involved in the metabolism of fatty acids. Mechanistically, uses molecular oxygen inserting one oxygen atom into a substrate, and reducing the second into a water molecule, with two electrons provided by NADPH via cytochrome P450 reductase (NADPH--hemoprotein reductase). Catalyzes the hydroxylation of carbon-hydrogen bonds. Hydroxylates fatty acids specifically at the omega-1 position displaying the highest catalytic activity for saturated fatty acids. May be involved in the oxidative metabolism of xenobiotics.</text>
</comment>
<keyword evidence="20 30" id="KW-0496">Mitochondrion</keyword>
<evidence type="ECO:0000256" key="7">
    <source>
        <dbReference type="ARBA" id="ARBA00013248"/>
    </source>
</evidence>
<name>A0ABQ0F0Q9_APOSI</name>
<dbReference type="InterPro" id="IPR002401">
    <property type="entry name" value="Cyt_P450_E_grp-I"/>
</dbReference>
<comment type="similarity">
    <text evidence="4 29">Belongs to the cytochrome P450 family.</text>
</comment>
<comment type="caution">
    <text evidence="32">The sequence shown here is derived from an EMBL/GenBank/DDBJ whole genome shotgun (WGS) entry which is preliminary data.</text>
</comment>
<comment type="catalytic activity">
    <reaction evidence="24 30">
        <text>tetradecanoate + reduced [NADPH--hemoprotein reductase] + O2 = 13-hydroxytetradecanoate + oxidized [NADPH--hemoprotein reductase] + H2O + H(+)</text>
        <dbReference type="Rhea" id="RHEA:50096"/>
        <dbReference type="Rhea" id="RHEA-COMP:11964"/>
        <dbReference type="Rhea" id="RHEA-COMP:11965"/>
        <dbReference type="ChEBI" id="CHEBI:15377"/>
        <dbReference type="ChEBI" id="CHEBI:15378"/>
        <dbReference type="ChEBI" id="CHEBI:15379"/>
        <dbReference type="ChEBI" id="CHEBI:30807"/>
        <dbReference type="ChEBI" id="CHEBI:57618"/>
        <dbReference type="ChEBI" id="CHEBI:58210"/>
        <dbReference type="ChEBI" id="CHEBI:132031"/>
    </reaction>
    <physiologicalReaction direction="left-to-right" evidence="24 30">
        <dbReference type="Rhea" id="RHEA:50097"/>
    </physiologicalReaction>
</comment>
<dbReference type="InterPro" id="IPR036396">
    <property type="entry name" value="Cyt_P450_sf"/>
</dbReference>
<keyword evidence="18 29" id="KW-0503">Monooxygenase</keyword>
<dbReference type="PRINTS" id="PR00463">
    <property type="entry name" value="EP450I"/>
</dbReference>
<keyword evidence="11 30" id="KW-0999">Mitochondrion inner membrane</keyword>
<keyword evidence="31" id="KW-0812">Transmembrane</keyword>
<evidence type="ECO:0000256" key="5">
    <source>
        <dbReference type="ARBA" id="ARBA00011772"/>
    </source>
</evidence>
<keyword evidence="10 29" id="KW-0479">Metal-binding</keyword>
<dbReference type="InterPro" id="IPR001128">
    <property type="entry name" value="Cyt_P450"/>
</dbReference>
<keyword evidence="12 30" id="KW-0256">Endoplasmic reticulum</keyword>
<evidence type="ECO:0000256" key="29">
    <source>
        <dbReference type="RuleBase" id="RU000461"/>
    </source>
</evidence>
<comment type="catalytic activity">
    <reaction evidence="28 30">
        <text>(5Z,8Z,11Z)-eicosatrienoate + reduced [NADPH--hemoprotein reductase] + O2 = 19-hydroxy-(5Z,8Z,11Z)-eicosatrienoate + oxidized [NADPH--hemoprotein reductase] + H2O + H(+)</text>
        <dbReference type="Rhea" id="RHEA:50076"/>
        <dbReference type="Rhea" id="RHEA-COMP:11964"/>
        <dbReference type="Rhea" id="RHEA-COMP:11965"/>
        <dbReference type="ChEBI" id="CHEBI:15377"/>
        <dbReference type="ChEBI" id="CHEBI:15378"/>
        <dbReference type="ChEBI" id="CHEBI:15379"/>
        <dbReference type="ChEBI" id="CHEBI:57618"/>
        <dbReference type="ChEBI" id="CHEBI:58210"/>
        <dbReference type="ChEBI" id="CHEBI:78043"/>
        <dbReference type="ChEBI" id="CHEBI:132024"/>
    </reaction>
    <physiologicalReaction direction="left-to-right" evidence="28 30">
        <dbReference type="Rhea" id="RHEA:50077"/>
    </physiologicalReaction>
</comment>
<comment type="catalytic activity">
    <reaction evidence="27 30">
        <text>dodecanoate + reduced [NADPH--hemoprotein reductase] + O2 = 11-hydroxydodecanoate + oxidized [NADPH--hemoprotein reductase] + H2O + H(+)</text>
        <dbReference type="Rhea" id="RHEA:39751"/>
        <dbReference type="Rhea" id="RHEA-COMP:11964"/>
        <dbReference type="Rhea" id="RHEA-COMP:11965"/>
        <dbReference type="ChEBI" id="CHEBI:15377"/>
        <dbReference type="ChEBI" id="CHEBI:15378"/>
        <dbReference type="ChEBI" id="CHEBI:15379"/>
        <dbReference type="ChEBI" id="CHEBI:18262"/>
        <dbReference type="ChEBI" id="CHEBI:57618"/>
        <dbReference type="ChEBI" id="CHEBI:58210"/>
        <dbReference type="ChEBI" id="CHEBI:76628"/>
    </reaction>
    <physiologicalReaction direction="left-to-right" evidence="27 30">
        <dbReference type="Rhea" id="RHEA:39752"/>
    </physiologicalReaction>
</comment>
<organism evidence="32 33">
    <name type="scientific">Apodemus speciosus</name>
    <name type="common">Large Japanese field mouse</name>
    <dbReference type="NCBI Taxonomy" id="105296"/>
    <lineage>
        <taxon>Eukaryota</taxon>
        <taxon>Metazoa</taxon>
        <taxon>Chordata</taxon>
        <taxon>Craniata</taxon>
        <taxon>Vertebrata</taxon>
        <taxon>Euteleostomi</taxon>
        <taxon>Mammalia</taxon>
        <taxon>Eutheria</taxon>
        <taxon>Euarchontoglires</taxon>
        <taxon>Glires</taxon>
        <taxon>Rodentia</taxon>
        <taxon>Myomorpha</taxon>
        <taxon>Muroidea</taxon>
        <taxon>Muridae</taxon>
        <taxon>Murinae</taxon>
        <taxon>Apodemus</taxon>
    </lineage>
</organism>
<evidence type="ECO:0000256" key="1">
    <source>
        <dbReference type="ARBA" id="ARBA00001971"/>
    </source>
</evidence>
<dbReference type="EMBL" id="BAAFST010000007">
    <property type="protein sequence ID" value="GAB1292870.1"/>
    <property type="molecule type" value="Genomic_DNA"/>
</dbReference>
<dbReference type="EC" id="1.14.14.1" evidence="6 30"/>
<dbReference type="PRINTS" id="PR01687">
    <property type="entry name" value="EP450ICYP2E"/>
</dbReference>
<evidence type="ECO:0000256" key="17">
    <source>
        <dbReference type="ARBA" id="ARBA00023004"/>
    </source>
</evidence>
<evidence type="ECO:0000256" key="3">
    <source>
        <dbReference type="ARBA" id="ARBA00004872"/>
    </source>
</evidence>
<evidence type="ECO:0000256" key="12">
    <source>
        <dbReference type="ARBA" id="ARBA00022824"/>
    </source>
</evidence>
<comment type="subunit">
    <text evidence="5 30">Interacts with chaperones HSP70 and HSP90; this interaction is required for initial targeting to mitochondria.</text>
</comment>
<comment type="cofactor">
    <cofactor evidence="1 30">
        <name>heme</name>
        <dbReference type="ChEBI" id="CHEBI:30413"/>
    </cofactor>
</comment>
<evidence type="ECO:0000256" key="2">
    <source>
        <dbReference type="ARBA" id="ARBA00004174"/>
    </source>
</evidence>
<evidence type="ECO:0000313" key="32">
    <source>
        <dbReference type="EMBL" id="GAB1292870.1"/>
    </source>
</evidence>
<evidence type="ECO:0000313" key="33">
    <source>
        <dbReference type="Proteomes" id="UP001623349"/>
    </source>
</evidence>